<dbReference type="EMBL" id="VIGC01000008">
    <property type="protein sequence ID" value="TQE96452.1"/>
    <property type="molecule type" value="Genomic_DNA"/>
</dbReference>
<evidence type="ECO:0000313" key="4">
    <source>
        <dbReference type="Proteomes" id="UP000317371"/>
    </source>
</evidence>
<protein>
    <submittedName>
        <fullName evidence="3">SRPBCC domain-containing protein</fullName>
    </submittedName>
</protein>
<keyword evidence="4" id="KW-1185">Reference proteome</keyword>
<gene>
    <name evidence="3" type="ORF">FKZ61_08165</name>
</gene>
<evidence type="ECO:0000313" key="3">
    <source>
        <dbReference type="EMBL" id="TQE96452.1"/>
    </source>
</evidence>
<dbReference type="Proteomes" id="UP000317371">
    <property type="component" value="Unassembled WGS sequence"/>
</dbReference>
<name>A0A540VID2_9CHLR</name>
<organism evidence="3 4">
    <name type="scientific">Litorilinea aerophila</name>
    <dbReference type="NCBI Taxonomy" id="1204385"/>
    <lineage>
        <taxon>Bacteria</taxon>
        <taxon>Bacillati</taxon>
        <taxon>Chloroflexota</taxon>
        <taxon>Caldilineae</taxon>
        <taxon>Caldilineales</taxon>
        <taxon>Caldilineaceae</taxon>
        <taxon>Litorilinea</taxon>
    </lineage>
</organism>
<dbReference type="AlphaFoldDB" id="A0A540VID2"/>
<comment type="similarity">
    <text evidence="1">Belongs to the AHA1 family.</text>
</comment>
<accession>A0A540VID2</accession>
<dbReference type="InterPro" id="IPR013538">
    <property type="entry name" value="ASHA1/2-like_C"/>
</dbReference>
<reference evidence="3 4" key="1">
    <citation type="submission" date="2019-06" db="EMBL/GenBank/DDBJ databases">
        <title>Genome sequence of Litorilinea aerophila BAA-2444.</title>
        <authorList>
            <person name="Maclea K.S."/>
            <person name="Maurais E.G."/>
            <person name="Iannazzi L.C."/>
        </authorList>
    </citation>
    <scope>NUCLEOTIDE SEQUENCE [LARGE SCALE GENOMIC DNA]</scope>
    <source>
        <strain evidence="3 4">ATCC BAA-2444</strain>
    </source>
</reference>
<dbReference type="InParanoid" id="A0A540VID2"/>
<proteinExistence type="inferred from homology"/>
<dbReference type="SUPFAM" id="SSF55961">
    <property type="entry name" value="Bet v1-like"/>
    <property type="match status" value="1"/>
</dbReference>
<dbReference type="Gene3D" id="3.30.530.20">
    <property type="match status" value="1"/>
</dbReference>
<dbReference type="OrthoDB" id="9800600at2"/>
<dbReference type="Pfam" id="PF08327">
    <property type="entry name" value="AHSA1"/>
    <property type="match status" value="1"/>
</dbReference>
<feature type="domain" description="Activator of Hsp90 ATPase homologue 1/2-like C-terminal" evidence="2">
    <location>
        <begin position="14"/>
        <end position="140"/>
    </location>
</feature>
<evidence type="ECO:0000259" key="2">
    <source>
        <dbReference type="Pfam" id="PF08327"/>
    </source>
</evidence>
<sequence>MNKNLIARASITINAPVERVWGALVNPEAIKQFMFGTHVVTDWREGSPITWKGEWQGKSYEDKGVILRFEPPRVLQYSHFSPLSGLPDKPENYHTVTIELSNEGNQTHVLLSQDNNATEEAREHSERNWEMMLAALKKFLKRSPPGGPG</sequence>
<comment type="caution">
    <text evidence="3">The sequence shown here is derived from an EMBL/GenBank/DDBJ whole genome shotgun (WGS) entry which is preliminary data.</text>
</comment>
<dbReference type="RefSeq" id="WP_141609597.1">
    <property type="nucleotide sequence ID" value="NZ_VIGC02000008.1"/>
</dbReference>
<evidence type="ECO:0000256" key="1">
    <source>
        <dbReference type="ARBA" id="ARBA00006817"/>
    </source>
</evidence>
<dbReference type="InterPro" id="IPR023393">
    <property type="entry name" value="START-like_dom_sf"/>
</dbReference>